<dbReference type="SUPFAM" id="SSF57716">
    <property type="entry name" value="Glucocorticoid receptor-like (DNA-binding domain)"/>
    <property type="match status" value="1"/>
</dbReference>
<organism evidence="5 6">
    <name type="scientific">Babesia caballi</name>
    <dbReference type="NCBI Taxonomy" id="5871"/>
    <lineage>
        <taxon>Eukaryota</taxon>
        <taxon>Sar</taxon>
        <taxon>Alveolata</taxon>
        <taxon>Apicomplexa</taxon>
        <taxon>Aconoidasida</taxon>
        <taxon>Piroplasmida</taxon>
        <taxon>Babesiidae</taxon>
        <taxon>Babesia</taxon>
    </lineage>
</organism>
<keyword evidence="3" id="KW-0175">Coiled coil</keyword>
<dbReference type="InterPro" id="IPR009053">
    <property type="entry name" value="Prefoldin"/>
</dbReference>
<protein>
    <submittedName>
        <fullName evidence="5">60S ribosomal protein L24</fullName>
    </submittedName>
</protein>
<dbReference type="GO" id="GO:0005840">
    <property type="term" value="C:ribosome"/>
    <property type="evidence" value="ECO:0007669"/>
    <property type="project" value="UniProtKB-KW"/>
</dbReference>
<dbReference type="AlphaFoldDB" id="A0AAV4LZF1"/>
<evidence type="ECO:0000256" key="1">
    <source>
        <dbReference type="ARBA" id="ARBA00005647"/>
    </source>
</evidence>
<proteinExistence type="inferred from homology"/>
<evidence type="ECO:0000313" key="6">
    <source>
        <dbReference type="Proteomes" id="UP001497744"/>
    </source>
</evidence>
<dbReference type="PANTHER" id="PTHR10792">
    <property type="entry name" value="60S RIBOSOMAL PROTEIN L24"/>
    <property type="match status" value="1"/>
</dbReference>
<dbReference type="GO" id="GO:0003735">
    <property type="term" value="F:structural constituent of ribosome"/>
    <property type="evidence" value="ECO:0007669"/>
    <property type="project" value="InterPro"/>
</dbReference>
<feature type="domain" description="TRASH" evidence="4">
    <location>
        <begin position="6"/>
        <end position="44"/>
    </location>
</feature>
<dbReference type="Gene3D" id="2.30.170.20">
    <property type="entry name" value="Ribosomal protein L24e"/>
    <property type="match status" value="1"/>
</dbReference>
<comment type="caution">
    <text evidence="5">The sequence shown here is derived from an EMBL/GenBank/DDBJ whole genome shotgun (WGS) entry which is preliminary data.</text>
</comment>
<dbReference type="InterPro" id="IPR011017">
    <property type="entry name" value="TRASH_dom"/>
</dbReference>
<accession>A0AAV4LZF1</accession>
<dbReference type="SMART" id="SM00746">
    <property type="entry name" value="TRASH"/>
    <property type="match status" value="1"/>
</dbReference>
<evidence type="ECO:0000259" key="4">
    <source>
        <dbReference type="SMART" id="SM00746"/>
    </source>
</evidence>
<dbReference type="GeneID" id="94197098"/>
<keyword evidence="5" id="KW-0689">Ribosomal protein</keyword>
<evidence type="ECO:0000256" key="2">
    <source>
        <dbReference type="ARBA" id="ARBA00022517"/>
    </source>
</evidence>
<evidence type="ECO:0000256" key="3">
    <source>
        <dbReference type="SAM" id="Coils"/>
    </source>
</evidence>
<comment type="similarity">
    <text evidence="1">Belongs to the eukaryotic ribosomal protein eL24 family.</text>
</comment>
<name>A0AAV4LZF1_BABCB</name>
<keyword evidence="5" id="KW-0687">Ribonucleoprotein</keyword>
<dbReference type="GO" id="GO:0042273">
    <property type="term" value="P:ribosomal large subunit biogenesis"/>
    <property type="evidence" value="ECO:0007669"/>
    <property type="project" value="TreeGrafter"/>
</dbReference>
<dbReference type="InterPro" id="IPR038630">
    <property type="entry name" value="L24e/L24_sf"/>
</dbReference>
<dbReference type="EMBL" id="BPLF01000005">
    <property type="protein sequence ID" value="GIX65617.1"/>
    <property type="molecule type" value="Genomic_DNA"/>
</dbReference>
<evidence type="ECO:0000313" key="5">
    <source>
        <dbReference type="EMBL" id="GIX65617.1"/>
    </source>
</evidence>
<dbReference type="SUPFAM" id="SSF46579">
    <property type="entry name" value="Prefoldin"/>
    <property type="match status" value="1"/>
</dbReference>
<dbReference type="GO" id="GO:0005730">
    <property type="term" value="C:nucleolus"/>
    <property type="evidence" value="ECO:0007669"/>
    <property type="project" value="TreeGrafter"/>
</dbReference>
<dbReference type="InterPro" id="IPR056366">
    <property type="entry name" value="Ribosomal_eL24"/>
</dbReference>
<dbReference type="Pfam" id="PF01246">
    <property type="entry name" value="Ribosomal_L24e"/>
    <property type="match status" value="1"/>
</dbReference>
<dbReference type="CDD" id="cd00472">
    <property type="entry name" value="Ribosomal_L24e_L24"/>
    <property type="match status" value="1"/>
</dbReference>
<dbReference type="Gene3D" id="1.10.287.370">
    <property type="match status" value="1"/>
</dbReference>
<keyword evidence="2" id="KW-0690">Ribosome biogenesis</keyword>
<sequence>MRIDKCWLCSSNIYPGHGIVFVRNDSKIFRFCRSKCHKHFKAKHNPRKLKWTKAARRLAGKEMVTDDSVEMERRRNAPVRYDRNLYITAIKTIKKAERVEELRKILLRRQRRRAIIAKKRTLAEKELERHSHILEVPNDLVERREADGEDVVMATKATRQTRHMKVSEPKELVRSSGSDSTLQVALKCDGLTLTQQFQLLQETQAQIEILNTQIAKIKQRITTLQVNRKRCDAALESVGGTAPRLDNPQLENTRSGQRVYKQVSRVLILRDPAELRAELERERDASINDLPKLNTVNGQLVAKLGELNAQFVDLNTQLRQSLLRQS</sequence>
<reference evidence="5 6" key="1">
    <citation type="submission" date="2021-06" db="EMBL/GenBank/DDBJ databases">
        <title>Genome sequence of Babesia caballi.</title>
        <authorList>
            <person name="Yamagishi J."/>
            <person name="Kidaka T."/>
            <person name="Ochi A."/>
        </authorList>
    </citation>
    <scope>NUCLEOTIDE SEQUENCE [LARGE SCALE GENOMIC DNA]</scope>
    <source>
        <strain evidence="5">USDA-D6B2</strain>
    </source>
</reference>
<keyword evidence="6" id="KW-1185">Reference proteome</keyword>
<dbReference type="InterPro" id="IPR000988">
    <property type="entry name" value="Ribosomal_eL24-rel_N"/>
</dbReference>
<dbReference type="PANTHER" id="PTHR10792:SF8">
    <property type="entry name" value="RIBOSOME BIOGENESIS PROTEIN RLP24-RELATED"/>
    <property type="match status" value="1"/>
</dbReference>
<gene>
    <name evidence="5" type="ORF">BcabD6B2_50520</name>
</gene>
<feature type="coiled-coil region" evidence="3">
    <location>
        <begin position="200"/>
        <end position="227"/>
    </location>
</feature>
<dbReference type="Proteomes" id="UP001497744">
    <property type="component" value="Unassembled WGS sequence"/>
</dbReference>
<dbReference type="FunFam" id="2.30.170.20:FF:000001">
    <property type="entry name" value="probable ribosome biogenesis protein RLP24"/>
    <property type="match status" value="1"/>
</dbReference>
<dbReference type="RefSeq" id="XP_067717686.1">
    <property type="nucleotide sequence ID" value="XM_067861585.1"/>
</dbReference>